<feature type="region of interest" description="Disordered" evidence="2">
    <location>
        <begin position="210"/>
        <end position="251"/>
    </location>
</feature>
<protein>
    <submittedName>
        <fullName evidence="3">Uncharacterized protein</fullName>
    </submittedName>
</protein>
<reference evidence="3" key="1">
    <citation type="submission" date="2021-08" db="EMBL/GenBank/DDBJ databases">
        <title>WGS assembly of Ceratopteris richardii.</title>
        <authorList>
            <person name="Marchant D.B."/>
            <person name="Chen G."/>
            <person name="Jenkins J."/>
            <person name="Shu S."/>
            <person name="Leebens-Mack J."/>
            <person name="Grimwood J."/>
            <person name="Schmutz J."/>
            <person name="Soltis P."/>
            <person name="Soltis D."/>
            <person name="Chen Z.-H."/>
        </authorList>
    </citation>
    <scope>NUCLEOTIDE SEQUENCE</scope>
    <source>
        <strain evidence="3">Whitten #5841</strain>
        <tissue evidence="3">Leaf</tissue>
    </source>
</reference>
<gene>
    <name evidence="3" type="ORF">KP509_03G059300</name>
</gene>
<dbReference type="PANTHER" id="PTHR33801:SF26">
    <property type="entry name" value="OS04G0423400 PROTEIN"/>
    <property type="match status" value="1"/>
</dbReference>
<feature type="compositionally biased region" description="Basic residues" evidence="2">
    <location>
        <begin position="8"/>
        <end position="17"/>
    </location>
</feature>
<evidence type="ECO:0000313" key="3">
    <source>
        <dbReference type="EMBL" id="KAH7441864.1"/>
    </source>
</evidence>
<evidence type="ECO:0000256" key="1">
    <source>
        <dbReference type="ARBA" id="ARBA00007160"/>
    </source>
</evidence>
<sequence length="251" mass="27498">MGHEVRHSKLKHIHRAGNSRTAVTTKDPPYSTPPPLGYPPVDNGGAAVPYYGGSVSAPYPTLNPAQEEQLEKAIADAKRHGRNERIGEVGAAVAGAFALYELNEAKVDPEHARRHKLEAKLAGAVAVGSANYAYHEHLEKKKSEHMVQLLSGGAVQKSKLSDTQKIKESFMALPGIHKHTSNKADHNIMQLTDRQHNSDAHTAIAAKHSSLPFKTGGKHEPCKHEKQGTLQNPCQKDRSPANKPKHRHHLW</sequence>
<comment type="similarity">
    <text evidence="1">Belongs to the abscisic acid and water stress-induced protein family.</text>
</comment>
<dbReference type="Pfam" id="PF02496">
    <property type="entry name" value="ABA_WDS"/>
    <property type="match status" value="1"/>
</dbReference>
<evidence type="ECO:0000256" key="2">
    <source>
        <dbReference type="SAM" id="MobiDB-lite"/>
    </source>
</evidence>
<feature type="compositionally biased region" description="Basic and acidic residues" evidence="2">
    <location>
        <begin position="217"/>
        <end position="227"/>
    </location>
</feature>
<evidence type="ECO:0000313" key="4">
    <source>
        <dbReference type="Proteomes" id="UP000825935"/>
    </source>
</evidence>
<keyword evidence="4" id="KW-1185">Reference proteome</keyword>
<dbReference type="InterPro" id="IPR003496">
    <property type="entry name" value="ABA_WDS"/>
</dbReference>
<name>A0A8T2V7J9_CERRI</name>
<dbReference type="Proteomes" id="UP000825935">
    <property type="component" value="Chromosome 3"/>
</dbReference>
<proteinExistence type="inferred from homology"/>
<comment type="caution">
    <text evidence="3">The sequence shown here is derived from an EMBL/GenBank/DDBJ whole genome shotgun (WGS) entry which is preliminary data.</text>
</comment>
<dbReference type="OrthoDB" id="1932908at2759"/>
<organism evidence="3 4">
    <name type="scientific">Ceratopteris richardii</name>
    <name type="common">Triangle waterfern</name>
    <dbReference type="NCBI Taxonomy" id="49495"/>
    <lineage>
        <taxon>Eukaryota</taxon>
        <taxon>Viridiplantae</taxon>
        <taxon>Streptophyta</taxon>
        <taxon>Embryophyta</taxon>
        <taxon>Tracheophyta</taxon>
        <taxon>Polypodiopsida</taxon>
        <taxon>Polypodiidae</taxon>
        <taxon>Polypodiales</taxon>
        <taxon>Pteridineae</taxon>
        <taxon>Pteridaceae</taxon>
        <taxon>Parkerioideae</taxon>
        <taxon>Ceratopteris</taxon>
    </lineage>
</organism>
<feature type="region of interest" description="Disordered" evidence="2">
    <location>
        <begin position="1"/>
        <end position="32"/>
    </location>
</feature>
<dbReference type="EMBL" id="CM035408">
    <property type="protein sequence ID" value="KAH7441864.1"/>
    <property type="molecule type" value="Genomic_DNA"/>
</dbReference>
<accession>A0A8T2V7J9</accession>
<dbReference type="AlphaFoldDB" id="A0A8T2V7J9"/>
<dbReference type="PANTHER" id="PTHR33801">
    <property type="entry name" value="ABSCISIC STRESS-RIPENING PROTEIN 5"/>
    <property type="match status" value="1"/>
</dbReference>